<evidence type="ECO:0000256" key="1">
    <source>
        <dbReference type="SAM" id="MobiDB-lite"/>
    </source>
</evidence>
<protein>
    <submittedName>
        <fullName evidence="2">Uncharacterized protein</fullName>
    </submittedName>
</protein>
<gene>
    <name evidence="2" type="ORF">B0T20DRAFT_482709</name>
</gene>
<evidence type="ECO:0000313" key="3">
    <source>
        <dbReference type="Proteomes" id="UP001281003"/>
    </source>
</evidence>
<sequence>MTLIYVPVSKPSKANKSSESSYRLSTYLQSDPTVTERLMNNSNLGGILGRIDSLQTEVHALARSSRGTPSPRSGSADSR</sequence>
<accession>A0AAE0U6T8</accession>
<proteinExistence type="predicted"/>
<reference evidence="2" key="2">
    <citation type="submission" date="2023-07" db="EMBL/GenBank/DDBJ databases">
        <authorList>
            <consortium name="Lawrence Berkeley National Laboratory"/>
            <person name="Haridas S."/>
            <person name="Hensen N."/>
            <person name="Bonometti L."/>
            <person name="Westerberg I."/>
            <person name="Brannstrom I.O."/>
            <person name="Guillou S."/>
            <person name="Cros-Aarteil S."/>
            <person name="Calhoun S."/>
            <person name="Kuo A."/>
            <person name="Mondo S."/>
            <person name="Pangilinan J."/>
            <person name="Riley R."/>
            <person name="LaButti K."/>
            <person name="Andreopoulos B."/>
            <person name="Lipzen A."/>
            <person name="Chen C."/>
            <person name="Yanf M."/>
            <person name="Daum C."/>
            <person name="Ng V."/>
            <person name="Clum A."/>
            <person name="Steindorff A."/>
            <person name="Ohm R."/>
            <person name="Martin F."/>
            <person name="Silar P."/>
            <person name="Natvig D."/>
            <person name="Lalanne C."/>
            <person name="Gautier V."/>
            <person name="Ament-velasquez S.L."/>
            <person name="Kruys A."/>
            <person name="Hutchinson M.I."/>
            <person name="Powell A.J."/>
            <person name="Barry K."/>
            <person name="Miller A.N."/>
            <person name="Grigoriev I.V."/>
            <person name="Debuchy R."/>
            <person name="Gladieux P."/>
            <person name="Thoren M.H."/>
            <person name="Johannesson H."/>
        </authorList>
    </citation>
    <scope>NUCLEOTIDE SEQUENCE</scope>
    <source>
        <strain evidence="2">FGSC 1904</strain>
    </source>
</reference>
<comment type="caution">
    <text evidence="2">The sequence shown here is derived from an EMBL/GenBank/DDBJ whole genome shotgun (WGS) entry which is preliminary data.</text>
</comment>
<dbReference type="AlphaFoldDB" id="A0AAE0U6T8"/>
<feature type="region of interest" description="Disordered" evidence="1">
    <location>
        <begin position="1"/>
        <end position="20"/>
    </location>
</feature>
<reference evidence="2" key="1">
    <citation type="journal article" date="2023" name="Mol. Phylogenet. Evol.">
        <title>Genome-scale phylogeny and comparative genomics of the fungal order Sordariales.</title>
        <authorList>
            <person name="Hensen N."/>
            <person name="Bonometti L."/>
            <person name="Westerberg I."/>
            <person name="Brannstrom I.O."/>
            <person name="Guillou S."/>
            <person name="Cros-Aarteil S."/>
            <person name="Calhoun S."/>
            <person name="Haridas S."/>
            <person name="Kuo A."/>
            <person name="Mondo S."/>
            <person name="Pangilinan J."/>
            <person name="Riley R."/>
            <person name="LaButti K."/>
            <person name="Andreopoulos B."/>
            <person name="Lipzen A."/>
            <person name="Chen C."/>
            <person name="Yan M."/>
            <person name="Daum C."/>
            <person name="Ng V."/>
            <person name="Clum A."/>
            <person name="Steindorff A."/>
            <person name="Ohm R.A."/>
            <person name="Martin F."/>
            <person name="Silar P."/>
            <person name="Natvig D.O."/>
            <person name="Lalanne C."/>
            <person name="Gautier V."/>
            <person name="Ament-Velasquez S.L."/>
            <person name="Kruys A."/>
            <person name="Hutchinson M.I."/>
            <person name="Powell A.J."/>
            <person name="Barry K."/>
            <person name="Miller A.N."/>
            <person name="Grigoriev I.V."/>
            <person name="Debuchy R."/>
            <person name="Gladieux P."/>
            <person name="Hiltunen Thoren M."/>
            <person name="Johannesson H."/>
        </authorList>
    </citation>
    <scope>NUCLEOTIDE SEQUENCE</scope>
    <source>
        <strain evidence="2">FGSC 1904</strain>
    </source>
</reference>
<keyword evidence="3" id="KW-1185">Reference proteome</keyword>
<dbReference type="Proteomes" id="UP001281003">
    <property type="component" value="Unassembled WGS sequence"/>
</dbReference>
<organism evidence="2 3">
    <name type="scientific">Sordaria brevicollis</name>
    <dbReference type="NCBI Taxonomy" id="83679"/>
    <lineage>
        <taxon>Eukaryota</taxon>
        <taxon>Fungi</taxon>
        <taxon>Dikarya</taxon>
        <taxon>Ascomycota</taxon>
        <taxon>Pezizomycotina</taxon>
        <taxon>Sordariomycetes</taxon>
        <taxon>Sordariomycetidae</taxon>
        <taxon>Sordariales</taxon>
        <taxon>Sordariaceae</taxon>
        <taxon>Sordaria</taxon>
    </lineage>
</organism>
<dbReference type="EMBL" id="JAUTDP010000011">
    <property type="protein sequence ID" value="KAK3392574.1"/>
    <property type="molecule type" value="Genomic_DNA"/>
</dbReference>
<evidence type="ECO:0000313" key="2">
    <source>
        <dbReference type="EMBL" id="KAK3392574.1"/>
    </source>
</evidence>
<name>A0AAE0U6T8_SORBR</name>